<reference evidence="7" key="1">
    <citation type="journal article" date="2014" name="Int. J. Syst. Evol. Microbiol.">
        <title>Complete genome sequence of Corynebacterium casei LMG S-19264T (=DSM 44701T), isolated from a smear-ripened cheese.</title>
        <authorList>
            <consortium name="US DOE Joint Genome Institute (JGI-PGF)"/>
            <person name="Walter F."/>
            <person name="Albersmeier A."/>
            <person name="Kalinowski J."/>
            <person name="Ruckert C."/>
        </authorList>
    </citation>
    <scope>NUCLEOTIDE SEQUENCE</scope>
    <source>
        <strain evidence="7">CGMCC 4.7278</strain>
    </source>
</reference>
<sequence length="109" mass="11454">MTHLLEDRDPGLQPERTALSWTRTSLAMMANGLLLVGRDVLVGDWHATTGITCAVALLGALTVYLIGHRRGARLLAGTRSRAPIAIVATGFGVILLCVTLFATALATSA</sequence>
<evidence type="ECO:0000256" key="3">
    <source>
        <dbReference type="ARBA" id="ARBA00022989"/>
    </source>
</evidence>
<feature type="transmembrane region" description="Helical" evidence="5">
    <location>
        <begin position="45"/>
        <end position="66"/>
    </location>
</feature>
<evidence type="ECO:0000256" key="1">
    <source>
        <dbReference type="ARBA" id="ARBA00004127"/>
    </source>
</evidence>
<reference evidence="7" key="2">
    <citation type="submission" date="2020-09" db="EMBL/GenBank/DDBJ databases">
        <authorList>
            <person name="Sun Q."/>
            <person name="Zhou Y."/>
        </authorList>
    </citation>
    <scope>NUCLEOTIDE SEQUENCE</scope>
    <source>
        <strain evidence="7">CGMCC 4.7278</strain>
    </source>
</reference>
<evidence type="ECO:0000259" key="6">
    <source>
        <dbReference type="Pfam" id="PF02656"/>
    </source>
</evidence>
<dbReference type="EMBL" id="BMMW01000001">
    <property type="protein sequence ID" value="GGK44644.1"/>
    <property type="molecule type" value="Genomic_DNA"/>
</dbReference>
<evidence type="ECO:0000256" key="4">
    <source>
        <dbReference type="ARBA" id="ARBA00023136"/>
    </source>
</evidence>
<evidence type="ECO:0000256" key="5">
    <source>
        <dbReference type="SAM" id="Phobius"/>
    </source>
</evidence>
<evidence type="ECO:0000313" key="7">
    <source>
        <dbReference type="EMBL" id="GGK44644.1"/>
    </source>
</evidence>
<keyword evidence="8" id="KW-1185">Reference proteome</keyword>
<dbReference type="Proteomes" id="UP000612956">
    <property type="component" value="Unassembled WGS sequence"/>
</dbReference>
<dbReference type="GO" id="GO:0012505">
    <property type="term" value="C:endomembrane system"/>
    <property type="evidence" value="ECO:0007669"/>
    <property type="project" value="UniProtKB-SubCell"/>
</dbReference>
<dbReference type="InterPro" id="IPR003807">
    <property type="entry name" value="DUF202"/>
</dbReference>
<gene>
    <name evidence="7" type="ORF">GCM10011591_15300</name>
</gene>
<feature type="domain" description="DUF202" evidence="6">
    <location>
        <begin position="9"/>
        <end position="70"/>
    </location>
</feature>
<comment type="subcellular location">
    <subcellularLocation>
        <location evidence="1">Endomembrane system</location>
        <topology evidence="1">Multi-pass membrane protein</topology>
    </subcellularLocation>
</comment>
<keyword evidence="4 5" id="KW-0472">Membrane</keyword>
<organism evidence="7 8">
    <name type="scientific">Nocardia camponoti</name>
    <dbReference type="NCBI Taxonomy" id="1616106"/>
    <lineage>
        <taxon>Bacteria</taxon>
        <taxon>Bacillati</taxon>
        <taxon>Actinomycetota</taxon>
        <taxon>Actinomycetes</taxon>
        <taxon>Mycobacteriales</taxon>
        <taxon>Nocardiaceae</taxon>
        <taxon>Nocardia</taxon>
    </lineage>
</organism>
<keyword evidence="3 5" id="KW-1133">Transmembrane helix</keyword>
<dbReference type="RefSeq" id="WP_188828036.1">
    <property type="nucleotide sequence ID" value="NZ_BMMW01000001.1"/>
</dbReference>
<protein>
    <recommendedName>
        <fullName evidence="6">DUF202 domain-containing protein</fullName>
    </recommendedName>
</protein>
<feature type="transmembrane region" description="Helical" evidence="5">
    <location>
        <begin position="86"/>
        <end position="106"/>
    </location>
</feature>
<proteinExistence type="predicted"/>
<evidence type="ECO:0000256" key="2">
    <source>
        <dbReference type="ARBA" id="ARBA00022692"/>
    </source>
</evidence>
<accession>A0A917QDH4</accession>
<comment type="caution">
    <text evidence="7">The sequence shown here is derived from an EMBL/GenBank/DDBJ whole genome shotgun (WGS) entry which is preliminary data.</text>
</comment>
<evidence type="ECO:0000313" key="8">
    <source>
        <dbReference type="Proteomes" id="UP000612956"/>
    </source>
</evidence>
<keyword evidence="2 5" id="KW-0812">Transmembrane</keyword>
<dbReference type="Pfam" id="PF02656">
    <property type="entry name" value="DUF202"/>
    <property type="match status" value="1"/>
</dbReference>
<dbReference type="AlphaFoldDB" id="A0A917QDH4"/>
<name>A0A917QDH4_9NOCA</name>